<feature type="compositionally biased region" description="Basic and acidic residues" evidence="1">
    <location>
        <begin position="109"/>
        <end position="138"/>
    </location>
</feature>
<feature type="compositionally biased region" description="Basic residues" evidence="1">
    <location>
        <begin position="139"/>
        <end position="154"/>
    </location>
</feature>
<feature type="region of interest" description="Disordered" evidence="1">
    <location>
        <begin position="39"/>
        <end position="154"/>
    </location>
</feature>
<reference evidence="2 3" key="1">
    <citation type="journal article" date="2017" name="PLoS Biol.">
        <title>The sea cucumber genome provides insights into morphological evolution and visceral regeneration.</title>
        <authorList>
            <person name="Zhang X."/>
            <person name="Sun L."/>
            <person name="Yuan J."/>
            <person name="Sun Y."/>
            <person name="Gao Y."/>
            <person name="Zhang L."/>
            <person name="Li S."/>
            <person name="Dai H."/>
            <person name="Hamel J.F."/>
            <person name="Liu C."/>
            <person name="Yu Y."/>
            <person name="Liu S."/>
            <person name="Lin W."/>
            <person name="Guo K."/>
            <person name="Jin S."/>
            <person name="Xu P."/>
            <person name="Storey K.B."/>
            <person name="Huan P."/>
            <person name="Zhang T."/>
            <person name="Zhou Y."/>
            <person name="Zhang J."/>
            <person name="Lin C."/>
            <person name="Li X."/>
            <person name="Xing L."/>
            <person name="Huo D."/>
            <person name="Sun M."/>
            <person name="Wang L."/>
            <person name="Mercier A."/>
            <person name="Li F."/>
            <person name="Yang H."/>
            <person name="Xiang J."/>
        </authorList>
    </citation>
    <scope>NUCLEOTIDE SEQUENCE [LARGE SCALE GENOMIC DNA]</scope>
    <source>
        <strain evidence="2">Shaxun</strain>
        <tissue evidence="2">Muscle</tissue>
    </source>
</reference>
<evidence type="ECO:0000256" key="1">
    <source>
        <dbReference type="SAM" id="MobiDB-lite"/>
    </source>
</evidence>
<evidence type="ECO:0000313" key="2">
    <source>
        <dbReference type="EMBL" id="PIK35062.1"/>
    </source>
</evidence>
<keyword evidence="3" id="KW-1185">Reference proteome</keyword>
<evidence type="ECO:0000313" key="3">
    <source>
        <dbReference type="Proteomes" id="UP000230750"/>
    </source>
</evidence>
<dbReference type="EMBL" id="MRZV01001997">
    <property type="protein sequence ID" value="PIK35062.1"/>
    <property type="molecule type" value="Genomic_DNA"/>
</dbReference>
<comment type="caution">
    <text evidence="2">The sequence shown here is derived from an EMBL/GenBank/DDBJ whole genome shotgun (WGS) entry which is preliminary data.</text>
</comment>
<accession>A0A2G8JH44</accession>
<proteinExistence type="predicted"/>
<gene>
    <name evidence="2" type="ORF">BSL78_28113</name>
</gene>
<dbReference type="AlphaFoldDB" id="A0A2G8JH44"/>
<feature type="compositionally biased region" description="Acidic residues" evidence="1">
    <location>
        <begin position="67"/>
        <end position="77"/>
    </location>
</feature>
<protein>
    <submittedName>
        <fullName evidence="2">Uncharacterized protein</fullName>
    </submittedName>
</protein>
<dbReference type="Proteomes" id="UP000230750">
    <property type="component" value="Unassembled WGS sequence"/>
</dbReference>
<feature type="compositionally biased region" description="Low complexity" evidence="1">
    <location>
        <begin position="98"/>
        <end position="108"/>
    </location>
</feature>
<organism evidence="2 3">
    <name type="scientific">Stichopus japonicus</name>
    <name type="common">Sea cucumber</name>
    <dbReference type="NCBI Taxonomy" id="307972"/>
    <lineage>
        <taxon>Eukaryota</taxon>
        <taxon>Metazoa</taxon>
        <taxon>Echinodermata</taxon>
        <taxon>Eleutherozoa</taxon>
        <taxon>Echinozoa</taxon>
        <taxon>Holothuroidea</taxon>
        <taxon>Aspidochirotacea</taxon>
        <taxon>Aspidochirotida</taxon>
        <taxon>Stichopodidae</taxon>
        <taxon>Apostichopus</taxon>
    </lineage>
</organism>
<name>A0A2G8JH44_STIJA</name>
<sequence length="240" mass="27269">MVLVCFTVTLIKKFKRVARKRPDIDVKLKEHTEQLFKSDLFDADSESENEQEKRKKKQKRVRATIVSDDDEDDDDDEGDKKADDKRKKKSLLEEIGSDSEQGSGSDGETSSKRLVPEKDDLSDQNQDADRPDASERAKSPHKHGSRTPKPRRLKKEAIQKIHSEIKDSLEVSCILHYTEKTTGLPDDLSTKNINICDSLGSQTVPWQQNISLGRFYKSSSSEVGEAKGERSIDLRLKMNH</sequence>